<keyword evidence="3" id="KW-1185">Reference proteome</keyword>
<dbReference type="GO" id="GO:0005886">
    <property type="term" value="C:plasma membrane"/>
    <property type="evidence" value="ECO:0007669"/>
    <property type="project" value="TreeGrafter"/>
</dbReference>
<evidence type="ECO:0000256" key="1">
    <source>
        <dbReference type="PROSITE-ProRule" id="PRU00461"/>
    </source>
</evidence>
<evidence type="ECO:0000313" key="2">
    <source>
        <dbReference type="EMBL" id="VDI44395.1"/>
    </source>
</evidence>
<dbReference type="PANTHER" id="PTHR46513">
    <property type="entry name" value="VITELLOGENIN RECEPTOR-LIKE PROTEIN-RELATED-RELATED"/>
    <property type="match status" value="1"/>
</dbReference>
<feature type="repeat" description="LDL-receptor class B" evidence="1">
    <location>
        <begin position="98"/>
        <end position="139"/>
    </location>
</feature>
<dbReference type="PROSITE" id="PS51120">
    <property type="entry name" value="LDLRB"/>
    <property type="match status" value="1"/>
</dbReference>
<accession>A0A8B6F6U4</accession>
<dbReference type="Proteomes" id="UP000596742">
    <property type="component" value="Unassembled WGS sequence"/>
</dbReference>
<dbReference type="OrthoDB" id="10046193at2759"/>
<dbReference type="InterPro" id="IPR011042">
    <property type="entry name" value="6-blade_b-propeller_TolB-like"/>
</dbReference>
<proteinExistence type="predicted"/>
<dbReference type="Pfam" id="PF00058">
    <property type="entry name" value="Ldl_recept_b"/>
    <property type="match status" value="1"/>
</dbReference>
<reference evidence="2" key="1">
    <citation type="submission" date="2018-11" db="EMBL/GenBank/DDBJ databases">
        <authorList>
            <person name="Alioto T."/>
            <person name="Alioto T."/>
        </authorList>
    </citation>
    <scope>NUCLEOTIDE SEQUENCE</scope>
</reference>
<protein>
    <submittedName>
        <fullName evidence="2">Uncharacterized protein</fullName>
    </submittedName>
</protein>
<dbReference type="PANTHER" id="PTHR46513:SF13">
    <property type="entry name" value="EGF-LIKE DOMAIN-CONTAINING PROTEIN"/>
    <property type="match status" value="1"/>
</dbReference>
<sequence length="144" mass="15903">MTLVSGNGPQLLFSNGTHVFSKDLDSANSRVLVGTMDSSVTYVDYDLIGGYIYWSDFDTNTISRKRCMSDDDNSDKEVIIKKQTNSIPWGIALDSQNGHLYWTDGIGGHIRRSDLNGSNVVDILDSLQTPIAIAIDISNRVKML</sequence>
<dbReference type="InterPro" id="IPR050778">
    <property type="entry name" value="Cueball_EGF_LRP_Nidogen"/>
</dbReference>
<comment type="caution">
    <text evidence="2">The sequence shown here is derived from an EMBL/GenBank/DDBJ whole genome shotgun (WGS) entry which is preliminary data.</text>
</comment>
<dbReference type="GO" id="GO:0042813">
    <property type="term" value="F:Wnt receptor activity"/>
    <property type="evidence" value="ECO:0007669"/>
    <property type="project" value="TreeGrafter"/>
</dbReference>
<dbReference type="Gene3D" id="2.120.10.30">
    <property type="entry name" value="TolB, C-terminal domain"/>
    <property type="match status" value="1"/>
</dbReference>
<dbReference type="SMART" id="SM00135">
    <property type="entry name" value="LY"/>
    <property type="match status" value="2"/>
</dbReference>
<dbReference type="InterPro" id="IPR000033">
    <property type="entry name" value="LDLR_classB_rpt"/>
</dbReference>
<dbReference type="GO" id="GO:0017147">
    <property type="term" value="F:Wnt-protein binding"/>
    <property type="evidence" value="ECO:0007669"/>
    <property type="project" value="TreeGrafter"/>
</dbReference>
<gene>
    <name evidence="2" type="ORF">MGAL_10B059419</name>
</gene>
<dbReference type="SUPFAM" id="SSF63825">
    <property type="entry name" value="YWTD domain"/>
    <property type="match status" value="1"/>
</dbReference>
<organism evidence="2 3">
    <name type="scientific">Mytilus galloprovincialis</name>
    <name type="common">Mediterranean mussel</name>
    <dbReference type="NCBI Taxonomy" id="29158"/>
    <lineage>
        <taxon>Eukaryota</taxon>
        <taxon>Metazoa</taxon>
        <taxon>Spiralia</taxon>
        <taxon>Lophotrochozoa</taxon>
        <taxon>Mollusca</taxon>
        <taxon>Bivalvia</taxon>
        <taxon>Autobranchia</taxon>
        <taxon>Pteriomorphia</taxon>
        <taxon>Mytilida</taxon>
        <taxon>Mytiloidea</taxon>
        <taxon>Mytilidae</taxon>
        <taxon>Mytilinae</taxon>
        <taxon>Mytilus</taxon>
    </lineage>
</organism>
<name>A0A8B6F6U4_MYTGA</name>
<dbReference type="EMBL" id="UYJE01006251">
    <property type="protein sequence ID" value="VDI44395.1"/>
    <property type="molecule type" value="Genomic_DNA"/>
</dbReference>
<dbReference type="GO" id="GO:0060070">
    <property type="term" value="P:canonical Wnt signaling pathway"/>
    <property type="evidence" value="ECO:0007669"/>
    <property type="project" value="TreeGrafter"/>
</dbReference>
<dbReference type="AlphaFoldDB" id="A0A8B6F6U4"/>
<evidence type="ECO:0000313" key="3">
    <source>
        <dbReference type="Proteomes" id="UP000596742"/>
    </source>
</evidence>